<feature type="active site" description="Proton acceptor" evidence="7">
    <location>
        <position position="221"/>
    </location>
</feature>
<feature type="binding site" evidence="8">
    <location>
        <position position="69"/>
    </location>
    <ligand>
        <name>Zn(2+)</name>
        <dbReference type="ChEBI" id="CHEBI:29105"/>
        <label>1</label>
    </ligand>
</feature>
<comment type="similarity">
    <text evidence="1 6">Belongs to the peptidase M42 family.</text>
</comment>
<dbReference type="RefSeq" id="WP_111955417.1">
    <property type="nucleotide sequence ID" value="NZ_CP036313.1"/>
</dbReference>
<dbReference type="Proteomes" id="UP000293902">
    <property type="component" value="Chromosome"/>
</dbReference>
<dbReference type="PIRSF" id="PIRSF001123">
    <property type="entry name" value="PepA_GA"/>
    <property type="match status" value="1"/>
</dbReference>
<dbReference type="NCBIfam" id="TIGR03106">
    <property type="entry name" value="trio_M42_hydro"/>
    <property type="match status" value="1"/>
</dbReference>
<dbReference type="InterPro" id="IPR023367">
    <property type="entry name" value="Peptidase_M42_dom2"/>
</dbReference>
<feature type="binding site" evidence="8">
    <location>
        <position position="187"/>
    </location>
    <ligand>
        <name>Zn(2+)</name>
        <dbReference type="ChEBI" id="CHEBI:29105"/>
        <label>1</label>
    </ligand>
</feature>
<evidence type="ECO:0000256" key="5">
    <source>
        <dbReference type="ARBA" id="ARBA00022801"/>
    </source>
</evidence>
<dbReference type="SUPFAM" id="SSF101821">
    <property type="entry name" value="Aminopeptidase/glucanase lid domain"/>
    <property type="match status" value="1"/>
</dbReference>
<dbReference type="Proteomes" id="UP000248798">
    <property type="component" value="Unassembled WGS sequence"/>
</dbReference>
<keyword evidence="2" id="KW-0031">Aminopeptidase</keyword>
<dbReference type="GO" id="GO:0004177">
    <property type="term" value="F:aminopeptidase activity"/>
    <property type="evidence" value="ECO:0007669"/>
    <property type="project" value="UniProtKB-UniRule"/>
</dbReference>
<evidence type="ECO:0000313" key="13">
    <source>
        <dbReference type="Proteomes" id="UP000293902"/>
    </source>
</evidence>
<evidence type="ECO:0000313" key="11">
    <source>
        <dbReference type="EMBL" id="RAM02552.1"/>
    </source>
</evidence>
<evidence type="ECO:0000256" key="4">
    <source>
        <dbReference type="ARBA" id="ARBA00022723"/>
    </source>
</evidence>
<dbReference type="PANTHER" id="PTHR32481:SF7">
    <property type="entry name" value="AMINOPEPTIDASE YHFE-RELATED"/>
    <property type="match status" value="1"/>
</dbReference>
<evidence type="ECO:0000256" key="1">
    <source>
        <dbReference type="ARBA" id="ARBA00006272"/>
    </source>
</evidence>
<keyword evidence="5" id="KW-0378">Hydrolase</keyword>
<organism evidence="11 12">
    <name type="scientific">Desulfobacter hydrogenophilus</name>
    <dbReference type="NCBI Taxonomy" id="2291"/>
    <lineage>
        <taxon>Bacteria</taxon>
        <taxon>Pseudomonadati</taxon>
        <taxon>Thermodesulfobacteriota</taxon>
        <taxon>Desulfobacteria</taxon>
        <taxon>Desulfobacterales</taxon>
        <taxon>Desulfobacteraceae</taxon>
        <taxon>Desulfobacter</taxon>
    </lineage>
</organism>
<dbReference type="PANTHER" id="PTHR32481">
    <property type="entry name" value="AMINOPEPTIDASE"/>
    <property type="match status" value="1"/>
</dbReference>
<dbReference type="EMBL" id="CP036313">
    <property type="protein sequence ID" value="QBH11910.1"/>
    <property type="molecule type" value="Genomic_DNA"/>
</dbReference>
<reference evidence="10 13" key="2">
    <citation type="submission" date="2019-02" db="EMBL/GenBank/DDBJ databases">
        <title>Complete genome sequence of Desulfobacter hydrogenophilus AcRS1.</title>
        <authorList>
            <person name="Marietou A."/>
            <person name="Lund M.B."/>
            <person name="Marshall I.P.G."/>
            <person name="Schreiber L."/>
            <person name="Jorgensen B."/>
        </authorList>
    </citation>
    <scope>NUCLEOTIDE SEQUENCE [LARGE SCALE GENOMIC DNA]</scope>
    <source>
        <strain evidence="10 13">AcRS1</strain>
    </source>
</reference>
<keyword evidence="4 8" id="KW-0479">Metal-binding</keyword>
<keyword evidence="3" id="KW-0645">Protease</keyword>
<dbReference type="SUPFAM" id="SSF53187">
    <property type="entry name" value="Zn-dependent exopeptidases"/>
    <property type="match status" value="1"/>
</dbReference>
<dbReference type="InterPro" id="IPR051464">
    <property type="entry name" value="Peptidase_M42_aminopept"/>
</dbReference>
<evidence type="ECO:0000256" key="3">
    <source>
        <dbReference type="ARBA" id="ARBA00022670"/>
    </source>
</evidence>
<dbReference type="Pfam" id="PF05343">
    <property type="entry name" value="Peptidase_M42"/>
    <property type="match status" value="1"/>
</dbReference>
<dbReference type="AlphaFoldDB" id="A0A328FGG3"/>
<dbReference type="InterPro" id="IPR017537">
    <property type="entry name" value="Peptidase_M42_hydrolase"/>
</dbReference>
<dbReference type="GO" id="GO:0006508">
    <property type="term" value="P:proteolysis"/>
    <property type="evidence" value="ECO:0007669"/>
    <property type="project" value="UniProtKB-KW"/>
</dbReference>
<keyword evidence="13" id="KW-1185">Reference proteome</keyword>
<evidence type="ECO:0000313" key="10">
    <source>
        <dbReference type="EMBL" id="QBH11910.1"/>
    </source>
</evidence>
<evidence type="ECO:0000313" key="12">
    <source>
        <dbReference type="Proteomes" id="UP000248798"/>
    </source>
</evidence>
<feature type="binding site" evidence="8">
    <location>
        <position position="322"/>
    </location>
    <ligand>
        <name>Zn(2+)</name>
        <dbReference type="ChEBI" id="CHEBI:29105"/>
        <label>2</label>
    </ligand>
</feature>
<feature type="binding site" evidence="8">
    <location>
        <position position="242"/>
    </location>
    <ligand>
        <name>Zn(2+)</name>
        <dbReference type="ChEBI" id="CHEBI:29105"/>
        <label>1</label>
    </ligand>
</feature>
<reference evidence="11 12" key="1">
    <citation type="submission" date="2018-06" db="EMBL/GenBank/DDBJ databases">
        <title>Complete Genome Sequence of Desulfobacter hydrogenophilus (DSM3380).</title>
        <authorList>
            <person name="Marietou A."/>
            <person name="Schreiber L."/>
            <person name="Marshall I."/>
            <person name="Jorgensen B."/>
        </authorList>
    </citation>
    <scope>NUCLEOTIDE SEQUENCE [LARGE SCALE GENOMIC DNA]</scope>
    <source>
        <strain evidence="11 12">DSM 3380</strain>
    </source>
</reference>
<dbReference type="Gene3D" id="2.40.30.40">
    <property type="entry name" value="Peptidase M42, domain 2"/>
    <property type="match status" value="1"/>
</dbReference>
<dbReference type="OrthoDB" id="361940at2"/>
<feature type="binding site" evidence="8">
    <location>
        <position position="187"/>
    </location>
    <ligand>
        <name>Zn(2+)</name>
        <dbReference type="ChEBI" id="CHEBI:29105"/>
        <label>2</label>
    </ligand>
</feature>
<accession>A0A328FGG3</accession>
<dbReference type="InterPro" id="IPR008007">
    <property type="entry name" value="Peptidase_M42"/>
</dbReference>
<feature type="region of interest" description="Disordered" evidence="9">
    <location>
        <begin position="354"/>
        <end position="375"/>
    </location>
</feature>
<name>A0A328FGG3_9BACT</name>
<evidence type="ECO:0000256" key="7">
    <source>
        <dbReference type="PIRSR" id="PIRSR001123-1"/>
    </source>
</evidence>
<dbReference type="Gene3D" id="3.40.630.10">
    <property type="entry name" value="Zn peptidases"/>
    <property type="match status" value="1"/>
</dbReference>
<evidence type="ECO:0000256" key="9">
    <source>
        <dbReference type="SAM" id="MobiDB-lite"/>
    </source>
</evidence>
<comment type="cofactor">
    <cofactor evidence="8">
        <name>a divalent metal cation</name>
        <dbReference type="ChEBI" id="CHEBI:60240"/>
    </cofactor>
    <text evidence="8">Binds 2 divalent metal cations per subunit.</text>
</comment>
<evidence type="ECO:0000256" key="2">
    <source>
        <dbReference type="ARBA" id="ARBA00022438"/>
    </source>
</evidence>
<dbReference type="CDD" id="cd05657">
    <property type="entry name" value="M42_glucanase_like"/>
    <property type="match status" value="1"/>
</dbReference>
<feature type="binding site" evidence="8">
    <location>
        <position position="222"/>
    </location>
    <ligand>
        <name>Zn(2+)</name>
        <dbReference type="ChEBI" id="CHEBI:29105"/>
        <label>2</label>
    </ligand>
</feature>
<proteinExistence type="inferred from homology"/>
<protein>
    <submittedName>
        <fullName evidence="11">Osmoprotectant NAGGN system M42 family peptidase</fullName>
    </submittedName>
</protein>
<dbReference type="EMBL" id="QLNI01000013">
    <property type="protein sequence ID" value="RAM02552.1"/>
    <property type="molecule type" value="Genomic_DNA"/>
</dbReference>
<dbReference type="GO" id="GO:0046872">
    <property type="term" value="F:metal ion binding"/>
    <property type="evidence" value="ECO:0007669"/>
    <property type="project" value="UniProtKB-UniRule"/>
</dbReference>
<sequence>MKISNTYLLNQLISMLQIPSPSGYTDQIVHYVCNELDTLEIPYNVTRRGAIRATLSGEGSTLDRAVCAHLDTLGAMISRLKSNGRLAIRPIGTWSSRFAEGARVTVFTEGRKYRGRVLPLKASGHVYGDTVDTQPVTWDQIEVRVDARCHNKADLESKGFCAGDFIAVDPFPEIDEQEGFINARHLDDKAGAAVLLSAARTICRSGIKLPVDCHLLFTINEEVGVGATEVLYNDITEMIVIDSAMTAPGQNSTEYDATLVMMDQSGPFDYHLNRKLADLCRENDISFNKDLFEFYRSDAASAIEAGSDIRTALVGFGVDASHGYERTNISSLKQVENLILAYIQSKPTFNRDKDKMGSITGFPHQPTRDPINIET</sequence>
<evidence type="ECO:0000256" key="6">
    <source>
        <dbReference type="PIRNR" id="PIRNR001123"/>
    </source>
</evidence>
<gene>
    <name evidence="11" type="ORF">DO021_07860</name>
    <name evidence="10" type="ORF">EYB58_02595</name>
</gene>
<evidence type="ECO:0000256" key="8">
    <source>
        <dbReference type="PIRSR" id="PIRSR001123-2"/>
    </source>
</evidence>